<comment type="caution">
    <text evidence="3">The sequence shown here is derived from an EMBL/GenBank/DDBJ whole genome shotgun (WGS) entry which is preliminary data.</text>
</comment>
<reference evidence="3" key="2">
    <citation type="submission" date="2021-09" db="EMBL/GenBank/DDBJ databases">
        <authorList>
            <person name="Gilroy R."/>
        </authorList>
    </citation>
    <scope>NUCLEOTIDE SEQUENCE</scope>
    <source>
        <strain evidence="3">CHK165-8395</strain>
    </source>
</reference>
<organism evidence="3 4">
    <name type="scientific">Phocaeicola coprocola</name>
    <dbReference type="NCBI Taxonomy" id="310298"/>
    <lineage>
        <taxon>Bacteria</taxon>
        <taxon>Pseudomonadati</taxon>
        <taxon>Bacteroidota</taxon>
        <taxon>Bacteroidia</taxon>
        <taxon>Bacteroidales</taxon>
        <taxon>Bacteroidaceae</taxon>
        <taxon>Phocaeicola</taxon>
    </lineage>
</organism>
<protein>
    <submittedName>
        <fullName evidence="3">TlpA family protein disulfide reductase</fullName>
    </submittedName>
</protein>
<dbReference type="InterPro" id="IPR036249">
    <property type="entry name" value="Thioredoxin-like_sf"/>
</dbReference>
<dbReference type="InterPro" id="IPR050553">
    <property type="entry name" value="Thioredoxin_ResA/DsbE_sf"/>
</dbReference>
<keyword evidence="1" id="KW-0732">Signal</keyword>
<dbReference type="PANTHER" id="PTHR42852">
    <property type="entry name" value="THIOL:DISULFIDE INTERCHANGE PROTEIN DSBE"/>
    <property type="match status" value="1"/>
</dbReference>
<evidence type="ECO:0000313" key="4">
    <source>
        <dbReference type="Proteomes" id="UP000718012"/>
    </source>
</evidence>
<reference evidence="3" key="1">
    <citation type="journal article" date="2021" name="PeerJ">
        <title>Extensive microbial diversity within the chicken gut microbiome revealed by metagenomics and culture.</title>
        <authorList>
            <person name="Gilroy R."/>
            <person name="Ravi A."/>
            <person name="Getino M."/>
            <person name="Pursley I."/>
            <person name="Horton D.L."/>
            <person name="Alikhan N.F."/>
            <person name="Baker D."/>
            <person name="Gharbi K."/>
            <person name="Hall N."/>
            <person name="Watson M."/>
            <person name="Adriaenssens E.M."/>
            <person name="Foster-Nyarko E."/>
            <person name="Jarju S."/>
            <person name="Secka A."/>
            <person name="Antonio M."/>
            <person name="Oren A."/>
            <person name="Chaudhuri R.R."/>
            <person name="La Ragione R."/>
            <person name="Hildebrand F."/>
            <person name="Pallen M.J."/>
        </authorList>
    </citation>
    <scope>NUCLEOTIDE SEQUENCE</scope>
    <source>
        <strain evidence="3">CHK165-8395</strain>
    </source>
</reference>
<dbReference type="SUPFAM" id="SSF52833">
    <property type="entry name" value="Thioredoxin-like"/>
    <property type="match status" value="1"/>
</dbReference>
<sequence>MLRKLLLVFCLVCGCLQVAAQGKLSNVKVEDADGKLVEISSLVNGKPFIMSFWGITCKPCLMELNAINDQLEEWQEEVDFEVVAVSIDDSRFSTRARSMASGSGWDFICVFDKNQDLKRAMNVTFTPHTFIVDGQGNIVYSHTGYTPGSELELFEKLKELQQK</sequence>
<dbReference type="GO" id="GO:0016491">
    <property type="term" value="F:oxidoreductase activity"/>
    <property type="evidence" value="ECO:0007669"/>
    <property type="project" value="InterPro"/>
</dbReference>
<dbReference type="GO" id="GO:0016209">
    <property type="term" value="F:antioxidant activity"/>
    <property type="evidence" value="ECO:0007669"/>
    <property type="project" value="InterPro"/>
</dbReference>
<dbReference type="Proteomes" id="UP000718012">
    <property type="component" value="Unassembled WGS sequence"/>
</dbReference>
<feature type="domain" description="Thioredoxin" evidence="2">
    <location>
        <begin position="18"/>
        <end position="162"/>
    </location>
</feature>
<proteinExistence type="predicted"/>
<accession>A0A921FBD1</accession>
<feature type="signal peptide" evidence="1">
    <location>
        <begin position="1"/>
        <end position="20"/>
    </location>
</feature>
<evidence type="ECO:0000256" key="1">
    <source>
        <dbReference type="SAM" id="SignalP"/>
    </source>
</evidence>
<dbReference type="EMBL" id="DYXD01000046">
    <property type="protein sequence ID" value="HJF07012.1"/>
    <property type="molecule type" value="Genomic_DNA"/>
</dbReference>
<dbReference type="PANTHER" id="PTHR42852:SF13">
    <property type="entry name" value="PROTEIN DIPZ"/>
    <property type="match status" value="1"/>
</dbReference>
<dbReference type="PROSITE" id="PS51352">
    <property type="entry name" value="THIOREDOXIN_2"/>
    <property type="match status" value="1"/>
</dbReference>
<gene>
    <name evidence="3" type="ORF">K8U81_02305</name>
</gene>
<dbReference type="Pfam" id="PF00578">
    <property type="entry name" value="AhpC-TSA"/>
    <property type="match status" value="1"/>
</dbReference>
<dbReference type="InterPro" id="IPR013766">
    <property type="entry name" value="Thioredoxin_domain"/>
</dbReference>
<evidence type="ECO:0000313" key="3">
    <source>
        <dbReference type="EMBL" id="HJF07012.1"/>
    </source>
</evidence>
<dbReference type="AlphaFoldDB" id="A0A921FBD1"/>
<dbReference type="RefSeq" id="WP_204481594.1">
    <property type="nucleotide sequence ID" value="NZ_CALUHW010000024.1"/>
</dbReference>
<evidence type="ECO:0000259" key="2">
    <source>
        <dbReference type="PROSITE" id="PS51352"/>
    </source>
</evidence>
<feature type="chain" id="PRO_5036976736" evidence="1">
    <location>
        <begin position="21"/>
        <end position="163"/>
    </location>
</feature>
<dbReference type="PROSITE" id="PS51257">
    <property type="entry name" value="PROKAR_LIPOPROTEIN"/>
    <property type="match status" value="1"/>
</dbReference>
<name>A0A921FBD1_9BACT</name>
<dbReference type="GeneID" id="79859189"/>
<dbReference type="InterPro" id="IPR000866">
    <property type="entry name" value="AhpC/TSA"/>
</dbReference>
<dbReference type="Gene3D" id="3.40.30.10">
    <property type="entry name" value="Glutaredoxin"/>
    <property type="match status" value="1"/>
</dbReference>
<dbReference type="CDD" id="cd02966">
    <property type="entry name" value="TlpA_like_family"/>
    <property type="match status" value="1"/>
</dbReference>